<dbReference type="EMBL" id="UINC01007382">
    <property type="protein sequence ID" value="SVA33006.1"/>
    <property type="molecule type" value="Genomic_DNA"/>
</dbReference>
<feature type="transmembrane region" description="Helical" evidence="1">
    <location>
        <begin position="272"/>
        <end position="291"/>
    </location>
</feature>
<feature type="transmembrane region" description="Helical" evidence="1">
    <location>
        <begin position="63"/>
        <end position="81"/>
    </location>
</feature>
<protein>
    <recommendedName>
        <fullName evidence="3">DUF5009 domain-containing protein</fullName>
    </recommendedName>
</protein>
<keyword evidence="1" id="KW-0472">Membrane</keyword>
<keyword evidence="1" id="KW-0812">Transmembrane</keyword>
<feature type="transmembrane region" description="Helical" evidence="1">
    <location>
        <begin position="240"/>
        <end position="260"/>
    </location>
</feature>
<evidence type="ECO:0000256" key="1">
    <source>
        <dbReference type="SAM" id="Phobius"/>
    </source>
</evidence>
<keyword evidence="1" id="KW-1133">Transmembrane helix</keyword>
<feature type="transmembrane region" description="Helical" evidence="1">
    <location>
        <begin position="32"/>
        <end position="51"/>
    </location>
</feature>
<evidence type="ECO:0008006" key="3">
    <source>
        <dbReference type="Google" id="ProtNLM"/>
    </source>
</evidence>
<feature type="transmembrane region" description="Helical" evidence="1">
    <location>
        <begin position="181"/>
        <end position="202"/>
    </location>
</feature>
<dbReference type="AlphaFoldDB" id="A0A381UY07"/>
<dbReference type="PANTHER" id="PTHR31061:SF24">
    <property type="entry name" value="LD22376P"/>
    <property type="match status" value="1"/>
</dbReference>
<accession>A0A381UY07</accession>
<feature type="transmembrane region" description="Helical" evidence="1">
    <location>
        <begin position="214"/>
        <end position="234"/>
    </location>
</feature>
<name>A0A381UY07_9ZZZZ</name>
<sequence length="355" mass="41006">MTIALMILVNNPGSWAHVYPPLLHAKWHGCTLTDLVFPFFLFIVGTAMRFAFVRWHYYPSKEFFIHVFWRTFSIFMAGWFIHAYPFIRQDWDWSTFRIMGVLQRIAIAYGITAILVMYLDFRKLLIAGIGILVFYWGLLWIGGGSDPYGLEINMARKIDLLILGETHLYGGTGIPFDPEGLLSTLPAIITVILGYLVGGMLHTTKDFLDNIKRMAIWGSGLIVSGWIWGFIFPINKQLWTSSYVLFTSGIATLVLSILVWMIDIQKWKNQFWVFEIFGTNSIFLFVMSGLWTKTILKIKFNLEGQLTSGYSYLYETLFVPIAGNLNGSFLFALTHVAGWWLVLYWLYRKEIFIKL</sequence>
<proteinExistence type="predicted"/>
<reference evidence="2" key="1">
    <citation type="submission" date="2018-05" db="EMBL/GenBank/DDBJ databases">
        <authorList>
            <person name="Lanie J.A."/>
            <person name="Ng W.-L."/>
            <person name="Kazmierczak K.M."/>
            <person name="Andrzejewski T.M."/>
            <person name="Davidsen T.M."/>
            <person name="Wayne K.J."/>
            <person name="Tettelin H."/>
            <person name="Glass J.I."/>
            <person name="Rusch D."/>
            <person name="Podicherti R."/>
            <person name="Tsui H.-C.T."/>
            <person name="Winkler M.E."/>
        </authorList>
    </citation>
    <scope>NUCLEOTIDE SEQUENCE</scope>
</reference>
<feature type="transmembrane region" description="Helical" evidence="1">
    <location>
        <begin position="101"/>
        <end position="119"/>
    </location>
</feature>
<gene>
    <name evidence="2" type="ORF">METZ01_LOCUS85860</name>
</gene>
<feature type="transmembrane region" description="Helical" evidence="1">
    <location>
        <begin position="327"/>
        <end position="347"/>
    </location>
</feature>
<feature type="transmembrane region" description="Helical" evidence="1">
    <location>
        <begin position="124"/>
        <end position="143"/>
    </location>
</feature>
<evidence type="ECO:0000313" key="2">
    <source>
        <dbReference type="EMBL" id="SVA33006.1"/>
    </source>
</evidence>
<dbReference type="PANTHER" id="PTHR31061">
    <property type="entry name" value="LD22376P"/>
    <property type="match status" value="1"/>
</dbReference>
<organism evidence="2">
    <name type="scientific">marine metagenome</name>
    <dbReference type="NCBI Taxonomy" id="408172"/>
    <lineage>
        <taxon>unclassified sequences</taxon>
        <taxon>metagenomes</taxon>
        <taxon>ecological metagenomes</taxon>
    </lineage>
</organism>